<feature type="region of interest" description="Disordered" evidence="1">
    <location>
        <begin position="63"/>
        <end position="120"/>
    </location>
</feature>
<name>A0A176WJP3_MARPO</name>
<dbReference type="EMBL" id="LVLJ01000695">
    <property type="protein sequence ID" value="OAE33084.1"/>
    <property type="molecule type" value="Genomic_DNA"/>
</dbReference>
<organism evidence="2 3">
    <name type="scientific">Marchantia polymorpha subsp. ruderalis</name>
    <dbReference type="NCBI Taxonomy" id="1480154"/>
    <lineage>
        <taxon>Eukaryota</taxon>
        <taxon>Viridiplantae</taxon>
        <taxon>Streptophyta</taxon>
        <taxon>Embryophyta</taxon>
        <taxon>Marchantiophyta</taxon>
        <taxon>Marchantiopsida</taxon>
        <taxon>Marchantiidae</taxon>
        <taxon>Marchantiales</taxon>
        <taxon>Marchantiaceae</taxon>
        <taxon>Marchantia</taxon>
    </lineage>
</organism>
<feature type="compositionally biased region" description="Basic and acidic residues" evidence="1">
    <location>
        <begin position="111"/>
        <end position="120"/>
    </location>
</feature>
<sequence length="120" mass="12836">MRRGLQNPKPDHISNPVDKGGALANIRGSALGGLKGSMTERMMTLWKTGQVWCIGIGIGEIGQGRKRKERPPACPAEKLHPPLRSISGRVGSGRARPAAAMRTRRASGELTGRDPRMSAS</sequence>
<gene>
    <name evidence="2" type="ORF">AXG93_1913s1860</name>
</gene>
<protein>
    <submittedName>
        <fullName evidence="2">Uncharacterized protein</fullName>
    </submittedName>
</protein>
<comment type="caution">
    <text evidence="2">The sequence shown here is derived from an EMBL/GenBank/DDBJ whole genome shotgun (WGS) entry which is preliminary data.</text>
</comment>
<evidence type="ECO:0000313" key="2">
    <source>
        <dbReference type="EMBL" id="OAE33084.1"/>
    </source>
</evidence>
<accession>A0A176WJP3</accession>
<dbReference type="Proteomes" id="UP000077202">
    <property type="component" value="Unassembled WGS sequence"/>
</dbReference>
<proteinExistence type="predicted"/>
<dbReference type="AlphaFoldDB" id="A0A176WJP3"/>
<evidence type="ECO:0000313" key="3">
    <source>
        <dbReference type="Proteomes" id="UP000077202"/>
    </source>
</evidence>
<feature type="region of interest" description="Disordered" evidence="1">
    <location>
        <begin position="1"/>
        <end position="21"/>
    </location>
</feature>
<evidence type="ECO:0000256" key="1">
    <source>
        <dbReference type="SAM" id="MobiDB-lite"/>
    </source>
</evidence>
<keyword evidence="3" id="KW-1185">Reference proteome</keyword>
<reference evidence="2" key="1">
    <citation type="submission" date="2016-03" db="EMBL/GenBank/DDBJ databases">
        <title>Mechanisms controlling the formation of the plant cell surface in tip-growing cells are functionally conserved among land plants.</title>
        <authorList>
            <person name="Honkanen S."/>
            <person name="Jones V.A."/>
            <person name="Morieri G."/>
            <person name="Champion C."/>
            <person name="Hetherington A.J."/>
            <person name="Kelly S."/>
            <person name="Saint-Marcoux D."/>
            <person name="Proust H."/>
            <person name="Prescott H."/>
            <person name="Dolan L."/>
        </authorList>
    </citation>
    <scope>NUCLEOTIDE SEQUENCE [LARGE SCALE GENOMIC DNA]</scope>
    <source>
        <tissue evidence="2">Whole gametophyte</tissue>
    </source>
</reference>